<dbReference type="UniPathway" id="UPA00148"/>
<dbReference type="PANTHER" id="PTHR43182:SF1">
    <property type="entry name" value="COBALT-PRECORRIN-7 C(5)-METHYLTRANSFERASE"/>
    <property type="match status" value="1"/>
</dbReference>
<keyword evidence="2" id="KW-0169">Cobalamin biosynthesis</keyword>
<keyword evidence="4 7" id="KW-0808">Transferase</keyword>
<evidence type="ECO:0000256" key="3">
    <source>
        <dbReference type="ARBA" id="ARBA00022603"/>
    </source>
</evidence>
<keyword evidence="5" id="KW-0949">S-adenosyl-L-methionine</keyword>
<evidence type="ECO:0000256" key="5">
    <source>
        <dbReference type="ARBA" id="ARBA00022691"/>
    </source>
</evidence>
<evidence type="ECO:0000256" key="1">
    <source>
        <dbReference type="ARBA" id="ARBA00004953"/>
    </source>
</evidence>
<dbReference type="NCBIfam" id="TIGR02469">
    <property type="entry name" value="CbiT"/>
    <property type="match status" value="1"/>
</dbReference>
<protein>
    <submittedName>
        <fullName evidence="7">Cobalt-precorrin 7 C15-methyltransferase</fullName>
    </submittedName>
</protein>
<dbReference type="RefSeq" id="WP_120271796.1">
    <property type="nucleotide sequence ID" value="NZ_RAPN01000001.1"/>
</dbReference>
<dbReference type="EMBL" id="RAPN01000001">
    <property type="protein sequence ID" value="RKD90386.1"/>
    <property type="molecule type" value="Genomic_DNA"/>
</dbReference>
<evidence type="ECO:0000256" key="2">
    <source>
        <dbReference type="ARBA" id="ARBA00022573"/>
    </source>
</evidence>
<gene>
    <name evidence="7" type="ORF">BC643_0724</name>
</gene>
<accession>A0A419W4M1</accession>
<feature type="domain" description="Methyltransferase" evidence="6">
    <location>
        <begin position="30"/>
        <end position="96"/>
    </location>
</feature>
<dbReference type="Gene3D" id="3.40.50.150">
    <property type="entry name" value="Vaccinia Virus protein VP39"/>
    <property type="match status" value="1"/>
</dbReference>
<evidence type="ECO:0000313" key="7">
    <source>
        <dbReference type="EMBL" id="RKD90386.1"/>
    </source>
</evidence>
<dbReference type="Proteomes" id="UP000283387">
    <property type="component" value="Unassembled WGS sequence"/>
</dbReference>
<evidence type="ECO:0000259" key="6">
    <source>
        <dbReference type="Pfam" id="PF13847"/>
    </source>
</evidence>
<dbReference type="SUPFAM" id="SSF53335">
    <property type="entry name" value="S-adenosyl-L-methionine-dependent methyltransferases"/>
    <property type="match status" value="1"/>
</dbReference>
<name>A0A419W4M1_9BACT</name>
<comment type="pathway">
    <text evidence="1">Cofactor biosynthesis; adenosylcobalamin biosynthesis.</text>
</comment>
<evidence type="ECO:0000313" key="8">
    <source>
        <dbReference type="Proteomes" id="UP000283387"/>
    </source>
</evidence>
<dbReference type="GO" id="GO:0009236">
    <property type="term" value="P:cobalamin biosynthetic process"/>
    <property type="evidence" value="ECO:0007669"/>
    <property type="project" value="UniProtKB-UniPathway"/>
</dbReference>
<dbReference type="PANTHER" id="PTHR43182">
    <property type="entry name" value="COBALT-PRECORRIN-6B C(15)-METHYLTRANSFERASE (DECARBOXYLATING)"/>
    <property type="match status" value="1"/>
</dbReference>
<organism evidence="7 8">
    <name type="scientific">Mangrovibacterium diazotrophicum</name>
    <dbReference type="NCBI Taxonomy" id="1261403"/>
    <lineage>
        <taxon>Bacteria</taxon>
        <taxon>Pseudomonadati</taxon>
        <taxon>Bacteroidota</taxon>
        <taxon>Bacteroidia</taxon>
        <taxon>Marinilabiliales</taxon>
        <taxon>Prolixibacteraceae</taxon>
        <taxon>Mangrovibacterium</taxon>
    </lineage>
</organism>
<proteinExistence type="predicted"/>
<dbReference type="GO" id="GO:0008276">
    <property type="term" value="F:protein methyltransferase activity"/>
    <property type="evidence" value="ECO:0007669"/>
    <property type="project" value="InterPro"/>
</dbReference>
<dbReference type="InterPro" id="IPR025714">
    <property type="entry name" value="Methyltranfer_dom"/>
</dbReference>
<dbReference type="Pfam" id="PF13847">
    <property type="entry name" value="Methyltransf_31"/>
    <property type="match status" value="1"/>
</dbReference>
<dbReference type="InterPro" id="IPR029063">
    <property type="entry name" value="SAM-dependent_MTases_sf"/>
</dbReference>
<evidence type="ECO:0000256" key="4">
    <source>
        <dbReference type="ARBA" id="ARBA00022679"/>
    </source>
</evidence>
<comment type="caution">
    <text evidence="7">The sequence shown here is derived from an EMBL/GenBank/DDBJ whole genome shotgun (WGS) entry which is preliminary data.</text>
</comment>
<dbReference type="CDD" id="cd02440">
    <property type="entry name" value="AdoMet_MTases"/>
    <property type="match status" value="1"/>
</dbReference>
<sequence length="188" mass="20629">MKDSAFIRGSVPMTKEEVRTLVLSKLELQPNDRLMDIGAGTGSVSIEAALRLSAGQVIALERKPEAVELIKLNAEKHDVCNIEIIESEAPHGMEKLDTINKYFIGGSGGQLEQILDLIDTNAPADCIVVLTAIVIDTMLRAYNYFKNKGWFFELSQVAISKVDTQSAVAMLKAQNPIFLFTATKTKSK</sequence>
<dbReference type="InterPro" id="IPR050714">
    <property type="entry name" value="Cobalamin_biosynth_MTase"/>
</dbReference>
<dbReference type="OrthoDB" id="9780707at2"/>
<keyword evidence="3 7" id="KW-0489">Methyltransferase</keyword>
<dbReference type="GO" id="GO:0032259">
    <property type="term" value="P:methylation"/>
    <property type="evidence" value="ECO:0007669"/>
    <property type="project" value="UniProtKB-KW"/>
</dbReference>
<dbReference type="AlphaFoldDB" id="A0A419W4M1"/>
<reference evidence="7 8" key="1">
    <citation type="submission" date="2018-09" db="EMBL/GenBank/DDBJ databases">
        <title>Genomic Encyclopedia of Archaeal and Bacterial Type Strains, Phase II (KMG-II): from individual species to whole genera.</title>
        <authorList>
            <person name="Goeker M."/>
        </authorList>
    </citation>
    <scope>NUCLEOTIDE SEQUENCE [LARGE SCALE GENOMIC DNA]</scope>
    <source>
        <strain evidence="7 8">DSM 27148</strain>
    </source>
</reference>
<keyword evidence="8" id="KW-1185">Reference proteome</keyword>
<dbReference type="InterPro" id="IPR014008">
    <property type="entry name" value="Cbl_synth_MTase_CbiT"/>
</dbReference>